<feature type="transmembrane region" description="Helical" evidence="1">
    <location>
        <begin position="238"/>
        <end position="262"/>
    </location>
</feature>
<feature type="transmembrane region" description="Helical" evidence="1">
    <location>
        <begin position="334"/>
        <end position="352"/>
    </location>
</feature>
<feature type="transmembrane region" description="Helical" evidence="1">
    <location>
        <begin position="136"/>
        <end position="156"/>
    </location>
</feature>
<evidence type="ECO:0000313" key="3">
    <source>
        <dbReference type="Proteomes" id="UP001255696"/>
    </source>
</evidence>
<evidence type="ECO:0000256" key="1">
    <source>
        <dbReference type="SAM" id="Phobius"/>
    </source>
</evidence>
<evidence type="ECO:0000313" key="2">
    <source>
        <dbReference type="EMBL" id="MDT2795690.1"/>
    </source>
</evidence>
<dbReference type="Proteomes" id="UP001255696">
    <property type="component" value="Unassembled WGS sequence"/>
</dbReference>
<feature type="transmembrane region" description="Helical" evidence="1">
    <location>
        <begin position="278"/>
        <end position="302"/>
    </location>
</feature>
<feature type="transmembrane region" description="Helical" evidence="1">
    <location>
        <begin position="358"/>
        <end position="381"/>
    </location>
</feature>
<dbReference type="RefSeq" id="WP_311897032.1">
    <property type="nucleotide sequence ID" value="NZ_CP184653.1"/>
</dbReference>
<feature type="transmembrane region" description="Helical" evidence="1">
    <location>
        <begin position="199"/>
        <end position="218"/>
    </location>
</feature>
<keyword evidence="1" id="KW-0812">Transmembrane</keyword>
<keyword evidence="1" id="KW-0472">Membrane</keyword>
<dbReference type="EMBL" id="JARQBI010000001">
    <property type="protein sequence ID" value="MDT2795690.1"/>
    <property type="molecule type" value="Genomic_DNA"/>
</dbReference>
<feature type="transmembrane region" description="Helical" evidence="1">
    <location>
        <begin position="402"/>
        <end position="425"/>
    </location>
</feature>
<accession>A0AAW8TNV5</accession>
<evidence type="ECO:0008006" key="4">
    <source>
        <dbReference type="Google" id="ProtNLM"/>
    </source>
</evidence>
<keyword evidence="1" id="KW-1133">Transmembrane helix</keyword>
<gene>
    <name evidence="2" type="ORF">P7H47_00180</name>
</gene>
<organism evidence="2 3">
    <name type="scientific">Enterococcus cecorum</name>
    <dbReference type="NCBI Taxonomy" id="44008"/>
    <lineage>
        <taxon>Bacteria</taxon>
        <taxon>Bacillati</taxon>
        <taxon>Bacillota</taxon>
        <taxon>Bacilli</taxon>
        <taxon>Lactobacillales</taxon>
        <taxon>Enterococcaceae</taxon>
        <taxon>Enterococcus</taxon>
    </lineage>
</organism>
<name>A0AAW8TNV5_9ENTE</name>
<feature type="transmembrane region" description="Helical" evidence="1">
    <location>
        <begin position="431"/>
        <end position="454"/>
    </location>
</feature>
<sequence>MKRYLLDIFITSLYFEKNHLASQKPMEKMLYLIHLLNNLLITPILFSLFSYSIKEKESYFSLLFLLPICLLLVGLKESILTLQNKKRKYSLYNLGLSFKQIHYAVDWALNYTKIIGLSLFTYLFFISHYAKYQLNFSYLFIELVLLVSAIGIRPILLKPKWQSLDLLGRYLINYPTLVIIFSSISLFKKMLTATLQVQIWVVLMILMIGTLILSYRILKSKIQLRFNQSSLFLEFSILIHESHVTLSAFLFMVLVLPGLLIYSAFEISRNYSYLFKDSIRYCILFCLLFTAIGSNNSFLSTLTSFDLEAKRMIQLQHFGHFLQEKFIRKLQINYLLHFFCDAIYFLVFLSMIPETWTVKLMIVILVLPFTLVILPASYPIVTSIYPNFFRTDPFYNRPTIKAILINSIAILLFELINLVVLFQLHQPNANVYLLLTIWALLHLIGIFLTIYIIYLTKKHLTHFVERNSNHVA</sequence>
<protein>
    <recommendedName>
        <fullName evidence="4">ABC transporter permease</fullName>
    </recommendedName>
</protein>
<comment type="caution">
    <text evidence="2">The sequence shown here is derived from an EMBL/GenBank/DDBJ whole genome shotgun (WGS) entry which is preliminary data.</text>
</comment>
<feature type="transmembrane region" description="Helical" evidence="1">
    <location>
        <begin position="29"/>
        <end position="53"/>
    </location>
</feature>
<reference evidence="2" key="1">
    <citation type="submission" date="2023-03" db="EMBL/GenBank/DDBJ databases">
        <authorList>
            <person name="Shen W."/>
            <person name="Cai J."/>
        </authorList>
    </citation>
    <scope>NUCLEOTIDE SEQUENCE</scope>
    <source>
        <strain evidence="2">B245-2</strain>
    </source>
</reference>
<feature type="transmembrane region" description="Helical" evidence="1">
    <location>
        <begin position="103"/>
        <end position="130"/>
    </location>
</feature>
<feature type="transmembrane region" description="Helical" evidence="1">
    <location>
        <begin position="168"/>
        <end position="187"/>
    </location>
</feature>
<proteinExistence type="predicted"/>
<dbReference type="AlphaFoldDB" id="A0AAW8TNV5"/>
<feature type="transmembrane region" description="Helical" evidence="1">
    <location>
        <begin position="59"/>
        <end position="82"/>
    </location>
</feature>